<dbReference type="InterPro" id="IPR016024">
    <property type="entry name" value="ARM-type_fold"/>
</dbReference>
<name>A0A485KQ48_9STRA</name>
<gene>
    <name evidence="3" type="primary">Aste57867_10354</name>
    <name evidence="2" type="ORF">As57867_010314</name>
    <name evidence="3" type="ORF">ASTE57867_10354</name>
</gene>
<sequence length="395" mass="44297">MPLAPFDPAVEAKEYDAIVRRVRAEWTDRHVLVAGLMAIQQSINGWLDGDVEAKSLGVAGACEVVLDAMAANMENEEVQFYGCQAFRFLATASRNIFRFEAKKGLDQLNHTLVYYVTTPRVVEQVLWTLATFLDASEPSTRRFLVDMDGIFTVLKTVQRYPQMKEIQLHGCRCLAAMTTRFQKILRMDQVEATGVHLLGLMVQSTAEPALLISCLRGLTSITTSDDSAALFFADASWFRSLFLMHIKDESILAEVLFLYISLCHVSPHHAIELSVQGGLACLRDALSLYLDRGEESTVYQLVRLLHHILTLHAAPSAATLVAPLVLACQATYDAHWKIQIELCCILRLALPHLPPSLLRDQKARLRRLQTLHPTQSTLVRECNYTLQALLDTNYT</sequence>
<dbReference type="AlphaFoldDB" id="A0A485KQ48"/>
<reference evidence="3 4" key="1">
    <citation type="submission" date="2019-03" db="EMBL/GenBank/DDBJ databases">
        <authorList>
            <person name="Gaulin E."/>
            <person name="Dumas B."/>
        </authorList>
    </citation>
    <scope>NUCLEOTIDE SEQUENCE [LARGE SCALE GENOMIC DNA]</scope>
    <source>
        <strain evidence="3">CBS 568.67</strain>
    </source>
</reference>
<evidence type="ECO:0000313" key="4">
    <source>
        <dbReference type="Proteomes" id="UP000332933"/>
    </source>
</evidence>
<accession>A0A485KQ48</accession>
<evidence type="ECO:0000313" key="3">
    <source>
        <dbReference type="EMBL" id="VFT87228.1"/>
    </source>
</evidence>
<keyword evidence="4" id="KW-1185">Reference proteome</keyword>
<dbReference type="EMBL" id="VJMH01005199">
    <property type="protein sequence ID" value="KAF0699081.1"/>
    <property type="molecule type" value="Genomic_DNA"/>
</dbReference>
<proteinExistence type="predicted"/>
<dbReference type="Pfam" id="PF23744">
    <property type="entry name" value="ARM_LRRK2"/>
    <property type="match status" value="1"/>
</dbReference>
<evidence type="ECO:0000313" key="2">
    <source>
        <dbReference type="EMBL" id="KAF0699081.1"/>
    </source>
</evidence>
<dbReference type="Gene3D" id="1.25.10.10">
    <property type="entry name" value="Leucine-rich Repeat Variant"/>
    <property type="match status" value="1"/>
</dbReference>
<feature type="domain" description="LRRK2 ARM repeat" evidence="1">
    <location>
        <begin position="62"/>
        <end position="221"/>
    </location>
</feature>
<dbReference type="Proteomes" id="UP000332933">
    <property type="component" value="Unassembled WGS sequence"/>
</dbReference>
<dbReference type="InterPro" id="IPR056597">
    <property type="entry name" value="ARM_LRRK2"/>
</dbReference>
<dbReference type="SUPFAM" id="SSF48371">
    <property type="entry name" value="ARM repeat"/>
    <property type="match status" value="1"/>
</dbReference>
<dbReference type="OrthoDB" id="73094at2759"/>
<evidence type="ECO:0000259" key="1">
    <source>
        <dbReference type="Pfam" id="PF23744"/>
    </source>
</evidence>
<protein>
    <submittedName>
        <fullName evidence="3">Aste57867_10354 protein</fullName>
    </submittedName>
</protein>
<organism evidence="3 4">
    <name type="scientific">Aphanomyces stellatus</name>
    <dbReference type="NCBI Taxonomy" id="120398"/>
    <lineage>
        <taxon>Eukaryota</taxon>
        <taxon>Sar</taxon>
        <taxon>Stramenopiles</taxon>
        <taxon>Oomycota</taxon>
        <taxon>Saprolegniomycetes</taxon>
        <taxon>Saprolegniales</taxon>
        <taxon>Verrucalvaceae</taxon>
        <taxon>Aphanomyces</taxon>
    </lineage>
</organism>
<dbReference type="EMBL" id="CAADRA010005220">
    <property type="protein sequence ID" value="VFT87228.1"/>
    <property type="molecule type" value="Genomic_DNA"/>
</dbReference>
<reference evidence="2" key="2">
    <citation type="submission" date="2019-06" db="EMBL/GenBank/DDBJ databases">
        <title>Genomics analysis of Aphanomyces spp. identifies a new class of oomycete effector associated with host adaptation.</title>
        <authorList>
            <person name="Gaulin E."/>
        </authorList>
    </citation>
    <scope>NUCLEOTIDE SEQUENCE</scope>
    <source>
        <strain evidence="2">CBS 578.67</strain>
    </source>
</reference>
<dbReference type="InterPro" id="IPR011989">
    <property type="entry name" value="ARM-like"/>
</dbReference>